<dbReference type="InterPro" id="IPR013087">
    <property type="entry name" value="Znf_C2H2_type"/>
</dbReference>
<dbReference type="PROSITE" id="PS00028">
    <property type="entry name" value="ZINC_FINGER_C2H2_1"/>
    <property type="match status" value="1"/>
</dbReference>
<evidence type="ECO:0000256" key="2">
    <source>
        <dbReference type="ARBA" id="ARBA00022723"/>
    </source>
</evidence>
<dbReference type="InterPro" id="IPR003604">
    <property type="entry name" value="Matrin/U1-like-C_Znf_C2H2"/>
</dbReference>
<keyword evidence="4" id="KW-0862">Zinc</keyword>
<dbReference type="Pfam" id="PF12171">
    <property type="entry name" value="zf-C2H2_jaz"/>
    <property type="match status" value="1"/>
</dbReference>
<accession>A0AAV9SP29</accession>
<sequence length="457" mass="50652">MELSLFKHSGSQRLNPDINHSELCFKPEGDIAPHGQPDEVCSSLAELAWSTQVQRSSWSGKPAGRTAGGGVAKVRFPVSPGQRVLPPAQQASALGSSDSRPHCSSSTAGVERATDGRSQAGGLGPNGGSGESQLKRSRENGNEASAALRSRTKAPRSCDPAGDGSGSDPQGAAEESRVTQLQSVGSLKVTIQQSSDSREFGQTDRHTAALHCHVCNLTCRSLQVFQEHLSGRDHLSKLQDITQSIQLNVCPLLDRGRQPQPQTRRWCDTCQNHFTGDIIIHRRTKQHKVSKRQGRPFCPVCQRHFRTPRKFVEHIKSADHKQQVQLEEGQEEELITVDALGCFEEEEEEEEEDIEVVDENEDTEQSEVLVSEAVNPKEPEEEVSDPQLTCGSSFVVPVHGFVCRLCSKFFYRETAARHTHCRTHAHYLNLQNYRAQRRGREEEEKRPGAIPARGHER</sequence>
<comment type="caution">
    <text evidence="8">The sequence shown here is derived from an EMBL/GenBank/DDBJ whole genome shotgun (WGS) entry which is preliminary data.</text>
</comment>
<comment type="subcellular location">
    <subcellularLocation>
        <location evidence="1">Nucleus</location>
    </subcellularLocation>
</comment>
<dbReference type="Proteomes" id="UP001311232">
    <property type="component" value="Unassembled WGS sequence"/>
</dbReference>
<evidence type="ECO:0000256" key="6">
    <source>
        <dbReference type="SAM" id="MobiDB-lite"/>
    </source>
</evidence>
<dbReference type="GO" id="GO:0008270">
    <property type="term" value="F:zinc ion binding"/>
    <property type="evidence" value="ECO:0007669"/>
    <property type="project" value="UniProtKB-KW"/>
</dbReference>
<dbReference type="InterPro" id="IPR000690">
    <property type="entry name" value="Matrin/U1-C_Znf_C2H2"/>
</dbReference>
<evidence type="ECO:0000256" key="1">
    <source>
        <dbReference type="ARBA" id="ARBA00004123"/>
    </source>
</evidence>
<name>A0AAV9SP29_9TELE</name>
<keyword evidence="3" id="KW-0863">Zinc-finger</keyword>
<evidence type="ECO:0000313" key="9">
    <source>
        <dbReference type="Proteomes" id="UP001311232"/>
    </source>
</evidence>
<evidence type="ECO:0000256" key="5">
    <source>
        <dbReference type="ARBA" id="ARBA00023242"/>
    </source>
</evidence>
<feature type="domain" description="Matrin-type" evidence="7">
    <location>
        <begin position="401"/>
        <end position="432"/>
    </location>
</feature>
<keyword evidence="9" id="KW-1185">Reference proteome</keyword>
<feature type="compositionally biased region" description="Basic and acidic residues" evidence="6">
    <location>
        <begin position="438"/>
        <end position="457"/>
    </location>
</feature>
<dbReference type="PANTHER" id="PTHR15491:SF12">
    <property type="entry name" value="CDKN1A INTERACTING ZINC FINGER PROTEIN 1B ISOFORM X1-RELATED"/>
    <property type="match status" value="1"/>
</dbReference>
<protein>
    <recommendedName>
        <fullName evidence="7">Matrin-type domain-containing protein</fullName>
    </recommendedName>
</protein>
<dbReference type="Gene3D" id="3.30.160.60">
    <property type="entry name" value="Classic Zinc Finger"/>
    <property type="match status" value="2"/>
</dbReference>
<feature type="region of interest" description="Disordered" evidence="6">
    <location>
        <begin position="436"/>
        <end position="457"/>
    </location>
</feature>
<dbReference type="AlphaFoldDB" id="A0AAV9SP29"/>
<reference evidence="8 9" key="1">
    <citation type="submission" date="2021-06" db="EMBL/GenBank/DDBJ databases">
        <authorList>
            <person name="Palmer J.M."/>
        </authorList>
    </citation>
    <scope>NUCLEOTIDE SEQUENCE [LARGE SCALE GENOMIC DNA]</scope>
    <source>
        <strain evidence="8 9">MEX-2019</strain>
        <tissue evidence="8">Muscle</tissue>
    </source>
</reference>
<dbReference type="InterPro" id="IPR022755">
    <property type="entry name" value="Znf_C2H2_jaz"/>
</dbReference>
<proteinExistence type="predicted"/>
<feature type="region of interest" description="Disordered" evidence="6">
    <location>
        <begin position="53"/>
        <end position="184"/>
    </location>
</feature>
<feature type="compositionally biased region" description="Polar residues" evidence="6">
    <location>
        <begin position="89"/>
        <end position="108"/>
    </location>
</feature>
<evidence type="ECO:0000313" key="8">
    <source>
        <dbReference type="EMBL" id="KAK5622554.1"/>
    </source>
</evidence>
<evidence type="ECO:0000259" key="7">
    <source>
        <dbReference type="PROSITE" id="PS50171"/>
    </source>
</evidence>
<organism evidence="8 9">
    <name type="scientific">Crenichthys baileyi</name>
    <name type="common">White River springfish</name>
    <dbReference type="NCBI Taxonomy" id="28760"/>
    <lineage>
        <taxon>Eukaryota</taxon>
        <taxon>Metazoa</taxon>
        <taxon>Chordata</taxon>
        <taxon>Craniata</taxon>
        <taxon>Vertebrata</taxon>
        <taxon>Euteleostomi</taxon>
        <taxon>Actinopterygii</taxon>
        <taxon>Neopterygii</taxon>
        <taxon>Teleostei</taxon>
        <taxon>Neoteleostei</taxon>
        <taxon>Acanthomorphata</taxon>
        <taxon>Ovalentaria</taxon>
        <taxon>Atherinomorphae</taxon>
        <taxon>Cyprinodontiformes</taxon>
        <taxon>Goodeidae</taxon>
        <taxon>Crenichthys</taxon>
    </lineage>
</organism>
<dbReference type="GO" id="GO:0005634">
    <property type="term" value="C:nucleus"/>
    <property type="evidence" value="ECO:0007669"/>
    <property type="project" value="UniProtKB-SubCell"/>
</dbReference>
<dbReference type="PROSITE" id="PS50171">
    <property type="entry name" value="ZF_MATRIN"/>
    <property type="match status" value="1"/>
</dbReference>
<dbReference type="InterPro" id="IPR026811">
    <property type="entry name" value="CIZ1"/>
</dbReference>
<keyword evidence="2" id="KW-0479">Metal-binding</keyword>
<feature type="compositionally biased region" description="Gly residues" evidence="6">
    <location>
        <begin position="119"/>
        <end position="130"/>
    </location>
</feature>
<dbReference type="InterPro" id="IPR036236">
    <property type="entry name" value="Znf_C2H2_sf"/>
</dbReference>
<keyword evidence="5" id="KW-0539">Nucleus</keyword>
<dbReference type="PANTHER" id="PTHR15491">
    <property type="match status" value="1"/>
</dbReference>
<dbReference type="Pfam" id="PF23330">
    <property type="entry name" value="zf-C2H2_14"/>
    <property type="match status" value="1"/>
</dbReference>
<dbReference type="InterPro" id="IPR056345">
    <property type="entry name" value="Znf-C2H2_CIZ1"/>
</dbReference>
<dbReference type="EMBL" id="JAHHUM010000104">
    <property type="protein sequence ID" value="KAK5622554.1"/>
    <property type="molecule type" value="Genomic_DNA"/>
</dbReference>
<dbReference type="SMART" id="SM00355">
    <property type="entry name" value="ZnF_C2H2"/>
    <property type="match status" value="3"/>
</dbReference>
<gene>
    <name evidence="8" type="ORF">CRENBAI_001796</name>
</gene>
<evidence type="ECO:0000256" key="4">
    <source>
        <dbReference type="ARBA" id="ARBA00022833"/>
    </source>
</evidence>
<dbReference type="SUPFAM" id="SSF57667">
    <property type="entry name" value="beta-beta-alpha zinc fingers"/>
    <property type="match status" value="2"/>
</dbReference>
<evidence type="ECO:0000256" key="3">
    <source>
        <dbReference type="ARBA" id="ARBA00022771"/>
    </source>
</evidence>
<dbReference type="GO" id="GO:0003676">
    <property type="term" value="F:nucleic acid binding"/>
    <property type="evidence" value="ECO:0007669"/>
    <property type="project" value="InterPro"/>
</dbReference>
<dbReference type="SMART" id="SM00451">
    <property type="entry name" value="ZnF_U1"/>
    <property type="match status" value="3"/>
</dbReference>